<organism evidence="9 10">
    <name type="scientific">Kitasatospora acidiphila</name>
    <dbReference type="NCBI Taxonomy" id="2567942"/>
    <lineage>
        <taxon>Bacteria</taxon>
        <taxon>Bacillati</taxon>
        <taxon>Actinomycetota</taxon>
        <taxon>Actinomycetes</taxon>
        <taxon>Kitasatosporales</taxon>
        <taxon>Streptomycetaceae</taxon>
        <taxon>Kitasatospora</taxon>
    </lineage>
</organism>
<keyword evidence="10" id="KW-1185">Reference proteome</keyword>
<proteinExistence type="predicted"/>
<keyword evidence="6 8" id="KW-0472">Membrane</keyword>
<dbReference type="SUPFAM" id="SSF103473">
    <property type="entry name" value="MFS general substrate transporter"/>
    <property type="match status" value="1"/>
</dbReference>
<dbReference type="InterPro" id="IPR036259">
    <property type="entry name" value="MFS_trans_sf"/>
</dbReference>
<accession>A0A540W0L4</accession>
<comment type="caution">
    <text evidence="9">The sequence shown here is derived from an EMBL/GenBank/DDBJ whole genome shotgun (WGS) entry which is preliminary data.</text>
</comment>
<evidence type="ECO:0000256" key="3">
    <source>
        <dbReference type="ARBA" id="ARBA00022475"/>
    </source>
</evidence>
<feature type="transmembrane region" description="Helical" evidence="8">
    <location>
        <begin position="233"/>
        <end position="251"/>
    </location>
</feature>
<reference evidence="9 10" key="1">
    <citation type="submission" date="2019-06" db="EMBL/GenBank/DDBJ databases">
        <title>Description of Kitasatospora acidophila sp. nov. isolated from pine grove soil, and reclassification of Streptomyces novaecaesareae to Kitasatospora novaeceasareae comb. nov.</title>
        <authorList>
            <person name="Kim M.J."/>
        </authorList>
    </citation>
    <scope>NUCLEOTIDE SEQUENCE [LARGE SCALE GENOMIC DNA]</scope>
    <source>
        <strain evidence="9 10">MMS16-CNU292</strain>
    </source>
</reference>
<feature type="transmembrane region" description="Helical" evidence="8">
    <location>
        <begin position="16"/>
        <end position="39"/>
    </location>
</feature>
<evidence type="ECO:0000313" key="9">
    <source>
        <dbReference type="EMBL" id="TQF02560.1"/>
    </source>
</evidence>
<dbReference type="Pfam" id="PF05977">
    <property type="entry name" value="MFS_3"/>
    <property type="match status" value="1"/>
</dbReference>
<dbReference type="PANTHER" id="PTHR23513">
    <property type="entry name" value="INTEGRAL MEMBRANE EFFLUX PROTEIN-RELATED"/>
    <property type="match status" value="1"/>
</dbReference>
<feature type="transmembrane region" description="Helical" evidence="8">
    <location>
        <begin position="51"/>
        <end position="71"/>
    </location>
</feature>
<dbReference type="Gene3D" id="1.20.1250.20">
    <property type="entry name" value="MFS general substrate transporter like domains"/>
    <property type="match status" value="1"/>
</dbReference>
<evidence type="ECO:0000256" key="1">
    <source>
        <dbReference type="ARBA" id="ARBA00004651"/>
    </source>
</evidence>
<feature type="compositionally biased region" description="Low complexity" evidence="7">
    <location>
        <begin position="419"/>
        <end position="431"/>
    </location>
</feature>
<comment type="subcellular location">
    <subcellularLocation>
        <location evidence="1">Cell membrane</location>
        <topology evidence="1">Multi-pass membrane protein</topology>
    </subcellularLocation>
</comment>
<feature type="transmembrane region" description="Helical" evidence="8">
    <location>
        <begin position="257"/>
        <end position="279"/>
    </location>
</feature>
<feature type="transmembrane region" description="Helical" evidence="8">
    <location>
        <begin position="381"/>
        <end position="400"/>
    </location>
</feature>
<feature type="region of interest" description="Disordered" evidence="7">
    <location>
        <begin position="408"/>
        <end position="431"/>
    </location>
</feature>
<dbReference type="EMBL" id="VIGB01000003">
    <property type="protein sequence ID" value="TQF02560.1"/>
    <property type="molecule type" value="Genomic_DNA"/>
</dbReference>
<evidence type="ECO:0000256" key="7">
    <source>
        <dbReference type="SAM" id="MobiDB-lite"/>
    </source>
</evidence>
<protein>
    <submittedName>
        <fullName evidence="9">MFS transporter</fullName>
    </submittedName>
</protein>
<dbReference type="Proteomes" id="UP000319103">
    <property type="component" value="Unassembled WGS sequence"/>
</dbReference>
<evidence type="ECO:0000256" key="2">
    <source>
        <dbReference type="ARBA" id="ARBA00022448"/>
    </source>
</evidence>
<evidence type="ECO:0000313" key="10">
    <source>
        <dbReference type="Proteomes" id="UP000319103"/>
    </source>
</evidence>
<evidence type="ECO:0000256" key="5">
    <source>
        <dbReference type="ARBA" id="ARBA00022989"/>
    </source>
</evidence>
<feature type="transmembrane region" description="Helical" evidence="8">
    <location>
        <begin position="106"/>
        <end position="127"/>
    </location>
</feature>
<dbReference type="GO" id="GO:0005886">
    <property type="term" value="C:plasma membrane"/>
    <property type="evidence" value="ECO:0007669"/>
    <property type="project" value="UniProtKB-SubCell"/>
</dbReference>
<dbReference type="CDD" id="cd06173">
    <property type="entry name" value="MFS_MefA_like"/>
    <property type="match status" value="1"/>
</dbReference>
<feature type="transmembrane region" description="Helical" evidence="8">
    <location>
        <begin position="315"/>
        <end position="336"/>
    </location>
</feature>
<evidence type="ECO:0000256" key="4">
    <source>
        <dbReference type="ARBA" id="ARBA00022692"/>
    </source>
</evidence>
<dbReference type="PANTHER" id="PTHR23513:SF6">
    <property type="entry name" value="MAJOR FACILITATOR SUPERFAMILY ASSOCIATED DOMAIN-CONTAINING PROTEIN"/>
    <property type="match status" value="1"/>
</dbReference>
<keyword evidence="4 8" id="KW-0812">Transmembrane</keyword>
<dbReference type="OrthoDB" id="9815525at2"/>
<sequence length="431" mass="45317">MSVDEGSPWRHRDFRLIWAGQTVSLIGSQVTVLALPLAALGLKASTFQVSLLTAFSSLPFLLVSLPAGVVVDRCRRRSVMLCADLLRAALLGSVPIAELAGALTLWQLYAVSLAVGCCTVFFDSAYLSFPATLLERDQLVAANSMISSANALAGVAGPNLSGFVVGLIGAARTITLDAFSFLASALSLLLVKHREPAPEPAPPAERGLRRELLEGLRVIGTNRALGSITASNAIGNMMFTAILAIWTPYAIRELDWSARTLGMVMGASALGSVAATIVAQPLIKRYGLARILLFSQFPVVPAWLAAGLAPKGLGGQFMAAAGLMVGLVAAVLYNIAQRTYRVTACESRLLGRVNATTMWLQLGIRPIAALLGGGLGTLLGLQPTIICCAVLLVFCPVVLWTSPLRREVREGPAPEPEPAADSSEPAQPAGR</sequence>
<dbReference type="AlphaFoldDB" id="A0A540W0L4"/>
<name>A0A540W0L4_9ACTN</name>
<feature type="transmembrane region" description="Helical" evidence="8">
    <location>
        <begin position="291"/>
        <end position="309"/>
    </location>
</feature>
<keyword evidence="5 8" id="KW-1133">Transmembrane helix</keyword>
<evidence type="ECO:0000256" key="8">
    <source>
        <dbReference type="SAM" id="Phobius"/>
    </source>
</evidence>
<keyword evidence="2" id="KW-0813">Transport</keyword>
<dbReference type="RefSeq" id="WP_141633252.1">
    <property type="nucleotide sequence ID" value="NZ_VIGB01000003.1"/>
</dbReference>
<evidence type="ECO:0000256" key="6">
    <source>
        <dbReference type="ARBA" id="ARBA00023136"/>
    </source>
</evidence>
<gene>
    <name evidence="9" type="ORF">E6W39_10155</name>
</gene>
<feature type="transmembrane region" description="Helical" evidence="8">
    <location>
        <begin position="357"/>
        <end position="375"/>
    </location>
</feature>
<dbReference type="InterPro" id="IPR010290">
    <property type="entry name" value="TM_effector"/>
</dbReference>
<keyword evidence="3" id="KW-1003">Cell membrane</keyword>